<sequence>MTTLANTAIPGLNTSLARQAITVLLGAALLTISAKVQVPFWPVPMTLQTLAVLLIGAALGWRLAGATVLTYLAQGAMGLPVFASGAGLAYMAGPTGGYLAGFLLGAVAVGWLCERGMGRSVGTTLIAFGAGLGLIYGLGVLWLTAFMGLGKAIAVGVTPFLPAEALKLALACILLPAAWKLVKRL</sequence>
<dbReference type="AlphaFoldDB" id="A0A6I6IMQ7"/>
<keyword evidence="3" id="KW-1133">Transmembrane helix</keyword>
<proteinExistence type="inferred from homology"/>
<dbReference type="Pfam" id="PF02632">
    <property type="entry name" value="BioY"/>
    <property type="match status" value="1"/>
</dbReference>
<evidence type="ECO:0000256" key="3">
    <source>
        <dbReference type="SAM" id="Phobius"/>
    </source>
</evidence>
<accession>A0A6I6IMQ7</accession>
<evidence type="ECO:0000256" key="1">
    <source>
        <dbReference type="ARBA" id="ARBA00010692"/>
    </source>
</evidence>
<dbReference type="PIRSF" id="PIRSF016661">
    <property type="entry name" value="BioY"/>
    <property type="match status" value="1"/>
</dbReference>
<dbReference type="EMBL" id="CP034348">
    <property type="protein sequence ID" value="QGX97073.1"/>
    <property type="molecule type" value="Genomic_DNA"/>
</dbReference>
<keyword evidence="5" id="KW-1185">Reference proteome</keyword>
<feature type="transmembrane region" description="Helical" evidence="3">
    <location>
        <begin position="16"/>
        <end position="34"/>
    </location>
</feature>
<feature type="transmembrane region" description="Helical" evidence="3">
    <location>
        <begin position="125"/>
        <end position="145"/>
    </location>
</feature>
<comment type="similarity">
    <text evidence="1 2">Belongs to the BioY family.</text>
</comment>
<feature type="transmembrane region" description="Helical" evidence="3">
    <location>
        <begin position="40"/>
        <end position="61"/>
    </location>
</feature>
<protein>
    <recommendedName>
        <fullName evidence="2">Biotin transporter</fullName>
    </recommendedName>
</protein>
<keyword evidence="3" id="KW-0812">Transmembrane</keyword>
<gene>
    <name evidence="4" type="ORF">EI983_01795</name>
</gene>
<evidence type="ECO:0000256" key="2">
    <source>
        <dbReference type="PIRNR" id="PIRNR016661"/>
    </source>
</evidence>
<dbReference type="PANTHER" id="PTHR34295">
    <property type="entry name" value="BIOTIN TRANSPORTER BIOY"/>
    <property type="match status" value="1"/>
</dbReference>
<comment type="subcellular location">
    <subcellularLocation>
        <location evidence="2">Cell membrane</location>
        <topology evidence="2">Multi-pass membrane protein</topology>
    </subcellularLocation>
</comment>
<dbReference type="OrthoDB" id="9803495at2"/>
<feature type="transmembrane region" description="Helical" evidence="3">
    <location>
        <begin position="165"/>
        <end position="182"/>
    </location>
</feature>
<keyword evidence="2" id="KW-1003">Cell membrane</keyword>
<dbReference type="RefSeq" id="WP_157705578.1">
    <property type="nucleotide sequence ID" value="NZ_CP034348.1"/>
</dbReference>
<dbReference type="GO" id="GO:0015225">
    <property type="term" value="F:biotin transmembrane transporter activity"/>
    <property type="evidence" value="ECO:0007669"/>
    <property type="project" value="UniProtKB-UniRule"/>
</dbReference>
<dbReference type="GO" id="GO:0005886">
    <property type="term" value="C:plasma membrane"/>
    <property type="evidence" value="ECO:0007669"/>
    <property type="project" value="UniProtKB-SubCell"/>
</dbReference>
<dbReference type="KEGG" id="rom:EI983_01795"/>
<dbReference type="Gene3D" id="1.10.1760.20">
    <property type="match status" value="1"/>
</dbReference>
<reference evidence="5" key="1">
    <citation type="submission" date="2018-12" db="EMBL/GenBank/DDBJ databases">
        <title>Complete genome sequence of Roseovarius sp. MME-070.</title>
        <authorList>
            <person name="Nam Y.-D."/>
            <person name="Kang J."/>
            <person name="Chung W.-H."/>
            <person name="Park Y.S."/>
        </authorList>
    </citation>
    <scope>NUCLEOTIDE SEQUENCE [LARGE SCALE GENOMIC DNA]</scope>
    <source>
        <strain evidence="5">MME-070</strain>
    </source>
</reference>
<evidence type="ECO:0000313" key="4">
    <source>
        <dbReference type="EMBL" id="QGX97073.1"/>
    </source>
</evidence>
<keyword evidence="2 3" id="KW-0472">Membrane</keyword>
<name>A0A6I6IMQ7_9RHOB</name>
<dbReference type="Proteomes" id="UP000428330">
    <property type="component" value="Chromosome"/>
</dbReference>
<dbReference type="PANTHER" id="PTHR34295:SF1">
    <property type="entry name" value="BIOTIN TRANSPORTER BIOY"/>
    <property type="match status" value="1"/>
</dbReference>
<dbReference type="InterPro" id="IPR003784">
    <property type="entry name" value="BioY"/>
</dbReference>
<feature type="transmembrane region" description="Helical" evidence="3">
    <location>
        <begin position="96"/>
        <end position="113"/>
    </location>
</feature>
<keyword evidence="2" id="KW-0813">Transport</keyword>
<organism evidence="4 5">
    <name type="scientific">Roseovarius faecimaris</name>
    <dbReference type="NCBI Taxonomy" id="2494550"/>
    <lineage>
        <taxon>Bacteria</taxon>
        <taxon>Pseudomonadati</taxon>
        <taxon>Pseudomonadota</taxon>
        <taxon>Alphaproteobacteria</taxon>
        <taxon>Rhodobacterales</taxon>
        <taxon>Roseobacteraceae</taxon>
        <taxon>Roseovarius</taxon>
    </lineage>
</organism>
<evidence type="ECO:0000313" key="5">
    <source>
        <dbReference type="Proteomes" id="UP000428330"/>
    </source>
</evidence>